<dbReference type="SUPFAM" id="SSF50249">
    <property type="entry name" value="Nucleic acid-binding proteins"/>
    <property type="match status" value="1"/>
</dbReference>
<evidence type="ECO:0000313" key="6">
    <source>
        <dbReference type="EMBL" id="RUT29989.1"/>
    </source>
</evidence>
<dbReference type="GO" id="GO:0006310">
    <property type="term" value="P:DNA recombination"/>
    <property type="evidence" value="ECO:0007669"/>
    <property type="project" value="InterPro"/>
</dbReference>
<dbReference type="RefSeq" id="WP_127188769.1">
    <property type="nucleotide sequence ID" value="NZ_RZNJ01000004.1"/>
</dbReference>
<evidence type="ECO:0000256" key="2">
    <source>
        <dbReference type="ARBA" id="ARBA00012727"/>
    </source>
</evidence>
<dbReference type="GO" id="GO:0003910">
    <property type="term" value="F:DNA ligase (ATP) activity"/>
    <property type="evidence" value="ECO:0007669"/>
    <property type="project" value="UniProtKB-EC"/>
</dbReference>
<dbReference type="OrthoDB" id="9802472at2"/>
<dbReference type="Gene3D" id="2.40.50.140">
    <property type="entry name" value="Nucleic acid-binding proteins"/>
    <property type="match status" value="1"/>
</dbReference>
<evidence type="ECO:0000256" key="3">
    <source>
        <dbReference type="ARBA" id="ARBA00022598"/>
    </source>
</evidence>
<dbReference type="PROSITE" id="PS50160">
    <property type="entry name" value="DNA_LIGASE_A3"/>
    <property type="match status" value="1"/>
</dbReference>
<comment type="caution">
    <text evidence="6">The sequence shown here is derived from an EMBL/GenBank/DDBJ whole genome shotgun (WGS) entry which is preliminary data.</text>
</comment>
<evidence type="ECO:0000259" key="5">
    <source>
        <dbReference type="PROSITE" id="PS50160"/>
    </source>
</evidence>
<name>A0A433X7F3_9HYPH</name>
<feature type="domain" description="ATP-dependent DNA ligase family profile" evidence="5">
    <location>
        <begin position="94"/>
        <end position="185"/>
    </location>
</feature>
<dbReference type="InterPro" id="IPR012340">
    <property type="entry name" value="NA-bd_OB-fold"/>
</dbReference>
<reference evidence="6 7" key="1">
    <citation type="journal article" date="2016" name="Int. J. Syst. Evol. Microbiol.">
        <title>Arsenicitalea aurantiaca gen. nov., sp. nov., a new member of the family Hyphomicrobiaceae, isolated from high-arsenic sediment.</title>
        <authorList>
            <person name="Mu Y."/>
            <person name="Zhou L."/>
            <person name="Zeng X.C."/>
            <person name="Liu L."/>
            <person name="Pan Y."/>
            <person name="Chen X."/>
            <person name="Wang J."/>
            <person name="Li S."/>
            <person name="Li W.J."/>
            <person name="Wang Y."/>
        </authorList>
    </citation>
    <scope>NUCLEOTIDE SEQUENCE [LARGE SCALE GENOMIC DNA]</scope>
    <source>
        <strain evidence="6 7">42-50</strain>
    </source>
</reference>
<keyword evidence="3" id="KW-0436">Ligase</keyword>
<dbReference type="PANTHER" id="PTHR45674:SF4">
    <property type="entry name" value="DNA LIGASE 1"/>
    <property type="match status" value="1"/>
</dbReference>
<dbReference type="Gene3D" id="3.30.470.30">
    <property type="entry name" value="DNA ligase/mRNA capping enzyme"/>
    <property type="match status" value="1"/>
</dbReference>
<dbReference type="EMBL" id="RZNJ01000004">
    <property type="protein sequence ID" value="RUT29989.1"/>
    <property type="molecule type" value="Genomic_DNA"/>
</dbReference>
<dbReference type="EC" id="6.5.1.1" evidence="2"/>
<dbReference type="CDD" id="cd07906">
    <property type="entry name" value="Adenylation_DNA_ligase_LigD_LigC"/>
    <property type="match status" value="1"/>
</dbReference>
<dbReference type="Pfam" id="PF01068">
    <property type="entry name" value="DNA_ligase_A_M"/>
    <property type="match status" value="1"/>
</dbReference>
<evidence type="ECO:0000256" key="4">
    <source>
        <dbReference type="ARBA" id="ARBA00034003"/>
    </source>
</evidence>
<dbReference type="PANTHER" id="PTHR45674">
    <property type="entry name" value="DNA LIGASE 1/3 FAMILY MEMBER"/>
    <property type="match status" value="1"/>
</dbReference>
<comment type="similarity">
    <text evidence="1">Belongs to the ATP-dependent DNA ligase family.</text>
</comment>
<evidence type="ECO:0000256" key="1">
    <source>
        <dbReference type="ARBA" id="ARBA00007572"/>
    </source>
</evidence>
<dbReference type="InterPro" id="IPR014146">
    <property type="entry name" value="LigD_ligase_dom"/>
</dbReference>
<dbReference type="SUPFAM" id="SSF56091">
    <property type="entry name" value="DNA ligase/mRNA capping enzyme, catalytic domain"/>
    <property type="match status" value="1"/>
</dbReference>
<evidence type="ECO:0000313" key="7">
    <source>
        <dbReference type="Proteomes" id="UP000281547"/>
    </source>
</evidence>
<dbReference type="Pfam" id="PF04679">
    <property type="entry name" value="DNA_ligase_A_C"/>
    <property type="match status" value="1"/>
</dbReference>
<dbReference type="AlphaFoldDB" id="A0A433X7F3"/>
<organism evidence="6 7">
    <name type="scientific">Arsenicitalea aurantiaca</name>
    <dbReference type="NCBI Taxonomy" id="1783274"/>
    <lineage>
        <taxon>Bacteria</taxon>
        <taxon>Pseudomonadati</taxon>
        <taxon>Pseudomonadota</taxon>
        <taxon>Alphaproteobacteria</taxon>
        <taxon>Hyphomicrobiales</taxon>
        <taxon>Devosiaceae</taxon>
        <taxon>Arsenicitalea</taxon>
    </lineage>
</organism>
<protein>
    <recommendedName>
        <fullName evidence="2">DNA ligase (ATP)</fullName>
        <ecNumber evidence="2">6.5.1.1</ecNumber>
    </recommendedName>
</protein>
<dbReference type="NCBIfam" id="TIGR02779">
    <property type="entry name" value="NHEJ_ligase_lig"/>
    <property type="match status" value="1"/>
</dbReference>
<dbReference type="Gene3D" id="3.30.1490.70">
    <property type="match status" value="1"/>
</dbReference>
<sequence length="305" mass="34094">MRDFICPQLLTPSRHLPHGDDWRYELKYDGYRGQLHLNGHGARIFTRTGLDWTARFAKLATALEGWAFSGLCLDGEIVAFDEENRPNYTTLCSRLDGNGDLHFMAFDVLAVHGQSTLHLSLNDRRTILEEVCHDAPPVLRLVPQSNDGTALLDFARANAWEGVVAKRVDSTYGAGQRLPTWRKIKCLVRQEFIVLGWRPDMRTGELRSLVIGTLDAGRLTCRGSVGTGFTKAQRLELADELRALGLGEALQDGGRTPPFLPVSPHLVAEIQFQEFSNHGIVRQPTFLGLRSDKPIAEICCEVPRH</sequence>
<dbReference type="InterPro" id="IPR012309">
    <property type="entry name" value="DNA_ligase_ATP-dep_C"/>
</dbReference>
<dbReference type="InterPro" id="IPR012310">
    <property type="entry name" value="DNA_ligase_ATP-dep_cent"/>
</dbReference>
<dbReference type="CDD" id="cd07971">
    <property type="entry name" value="OBF_DNA_ligase_LigD"/>
    <property type="match status" value="1"/>
</dbReference>
<dbReference type="GO" id="GO:0005524">
    <property type="term" value="F:ATP binding"/>
    <property type="evidence" value="ECO:0007669"/>
    <property type="project" value="InterPro"/>
</dbReference>
<dbReference type="InterPro" id="IPR050191">
    <property type="entry name" value="ATP-dep_DNA_ligase"/>
</dbReference>
<keyword evidence="7" id="KW-1185">Reference proteome</keyword>
<accession>A0A433X7F3</accession>
<dbReference type="Proteomes" id="UP000281547">
    <property type="component" value="Unassembled WGS sequence"/>
</dbReference>
<comment type="catalytic activity">
    <reaction evidence="4">
        <text>ATP + (deoxyribonucleotide)n-3'-hydroxyl + 5'-phospho-(deoxyribonucleotide)m = (deoxyribonucleotide)n+m + AMP + diphosphate.</text>
        <dbReference type="EC" id="6.5.1.1"/>
    </reaction>
</comment>
<proteinExistence type="inferred from homology"/>
<dbReference type="GO" id="GO:0006281">
    <property type="term" value="P:DNA repair"/>
    <property type="evidence" value="ECO:0007669"/>
    <property type="project" value="InterPro"/>
</dbReference>
<gene>
    <name evidence="6" type="ORF">EMQ25_11660</name>
</gene>